<keyword evidence="7" id="KW-1185">Reference proteome</keyword>
<evidence type="ECO:0000256" key="4">
    <source>
        <dbReference type="SAM" id="MobiDB-lite"/>
    </source>
</evidence>
<dbReference type="InterPro" id="IPR004089">
    <property type="entry name" value="MCPsignal_dom"/>
</dbReference>
<evidence type="ECO:0000259" key="5">
    <source>
        <dbReference type="PROSITE" id="PS50111"/>
    </source>
</evidence>
<gene>
    <name evidence="6" type="ORF">ABNW52_13160</name>
</gene>
<dbReference type="Pfam" id="PF00015">
    <property type="entry name" value="MCPsignal"/>
    <property type="match status" value="1"/>
</dbReference>
<evidence type="ECO:0000313" key="7">
    <source>
        <dbReference type="Proteomes" id="UP001433638"/>
    </source>
</evidence>
<dbReference type="PRINTS" id="PR00260">
    <property type="entry name" value="CHEMTRNSDUCR"/>
</dbReference>
<dbReference type="Gene3D" id="3.40.190.10">
    <property type="entry name" value="Periplasmic binding protein-like II"/>
    <property type="match status" value="2"/>
</dbReference>
<comment type="caution">
    <text evidence="6">The sequence shown here is derived from an EMBL/GenBank/DDBJ whole genome shotgun (WGS) entry which is preliminary data.</text>
</comment>
<keyword evidence="1 3" id="KW-0807">Transducer</keyword>
<dbReference type="EMBL" id="JBEFLD010000006">
    <property type="protein sequence ID" value="MEQ6291560.1"/>
    <property type="molecule type" value="Genomic_DNA"/>
</dbReference>
<evidence type="ECO:0000256" key="3">
    <source>
        <dbReference type="PROSITE-ProRule" id="PRU00284"/>
    </source>
</evidence>
<comment type="similarity">
    <text evidence="2">Belongs to the methyl-accepting chemotaxis (MCP) protein family.</text>
</comment>
<name>A0ABV1M7M1_9NEIS</name>
<evidence type="ECO:0000256" key="1">
    <source>
        <dbReference type="ARBA" id="ARBA00023224"/>
    </source>
</evidence>
<reference evidence="6" key="1">
    <citation type="submission" date="2024-06" db="EMBL/GenBank/DDBJ databases">
        <title>Genome sequence of Vogesella sp. MAHUQ-64.</title>
        <authorList>
            <person name="Huq M.A."/>
        </authorList>
    </citation>
    <scope>NUCLEOTIDE SEQUENCE</scope>
    <source>
        <strain evidence="6">MAHUQ-64</strain>
    </source>
</reference>
<sequence length="569" mass="60617">MLSVFRRQFHRQRRQPDPASLLPLAPLHAPAHHAANTAEPVGDTLLARLLHTVAFMQHSVARGLSTQAQVVAEIEERSGRMHRALLQSAGQVQQSADIADTLRQALAAEVARVAGDIRRELAAAVALIDAKAGQALGVIAETGDIAKMVNLLALNAAIEAARAGEQGRGFAVVADEVRRLAQRTLESSALAMQHMDLGEVQQQVAHIVSQSDAKLAALTDELGTQLGELGRLFDALSGNILRLDDTNKLIAEAAPQVATRAELLRGQAERAANIAEALGAALPQAPQQRADAARSLLRANQLPLEAGFDRLAAIRQRGSLRIAVEPAFVGLSFRPRGGLGLQGLDIDYATAFAGWLGVKPQFVEHSWDQCPDLLYFGRQPGEAPADLMWSALPAGIGLPGLWLSQPYSSTPFVLVRRAGDTRIRGLDDLAGKVLGVGNDPSALAALQAAGVRWQANRELPGGRVQLANLLLYSDQSRIHAAVAEGTVDAFAVERTIFHWAASDAASPWRGRLDILPGGLGAAPWQYCAAVAAQPENASLLAAINQFLSEFLPTPPRSAIERRWQGAAAD</sequence>
<dbReference type="InterPro" id="IPR001638">
    <property type="entry name" value="Solute-binding_3/MltF_N"/>
</dbReference>
<feature type="domain" description="Methyl-accepting transducer" evidence="5">
    <location>
        <begin position="42"/>
        <end position="188"/>
    </location>
</feature>
<dbReference type="SUPFAM" id="SSF53850">
    <property type="entry name" value="Periplasmic binding protein-like II"/>
    <property type="match status" value="1"/>
</dbReference>
<protein>
    <submittedName>
        <fullName evidence="6">Methyl-accepting chemotaxis protein</fullName>
    </submittedName>
</protein>
<dbReference type="Gene3D" id="1.10.287.950">
    <property type="entry name" value="Methyl-accepting chemotaxis protein"/>
    <property type="match status" value="1"/>
</dbReference>
<organism evidence="6 7">
    <name type="scientific">Vogesella oryzagri</name>
    <dbReference type="NCBI Taxonomy" id="3160864"/>
    <lineage>
        <taxon>Bacteria</taxon>
        <taxon>Pseudomonadati</taxon>
        <taxon>Pseudomonadota</taxon>
        <taxon>Betaproteobacteria</taxon>
        <taxon>Neisseriales</taxon>
        <taxon>Chromobacteriaceae</taxon>
        <taxon>Vogesella</taxon>
    </lineage>
</organism>
<dbReference type="PANTHER" id="PTHR32089">
    <property type="entry name" value="METHYL-ACCEPTING CHEMOTAXIS PROTEIN MCPB"/>
    <property type="match status" value="1"/>
</dbReference>
<dbReference type="Proteomes" id="UP001433638">
    <property type="component" value="Unassembled WGS sequence"/>
</dbReference>
<proteinExistence type="inferred from homology"/>
<dbReference type="SMART" id="SM00283">
    <property type="entry name" value="MA"/>
    <property type="match status" value="1"/>
</dbReference>
<dbReference type="PANTHER" id="PTHR32089:SF112">
    <property type="entry name" value="LYSOZYME-LIKE PROTEIN-RELATED"/>
    <property type="match status" value="1"/>
</dbReference>
<dbReference type="InterPro" id="IPR004090">
    <property type="entry name" value="Chemotax_Me-accpt_rcpt"/>
</dbReference>
<evidence type="ECO:0000256" key="2">
    <source>
        <dbReference type="ARBA" id="ARBA00029447"/>
    </source>
</evidence>
<feature type="region of interest" description="Disordered" evidence="4">
    <location>
        <begin position="1"/>
        <end position="24"/>
    </location>
</feature>
<evidence type="ECO:0000313" key="6">
    <source>
        <dbReference type="EMBL" id="MEQ6291560.1"/>
    </source>
</evidence>
<dbReference type="SMART" id="SM00062">
    <property type="entry name" value="PBPb"/>
    <property type="match status" value="1"/>
</dbReference>
<accession>A0ABV1M7M1</accession>
<dbReference type="SUPFAM" id="SSF58104">
    <property type="entry name" value="Methyl-accepting chemotaxis protein (MCP) signaling domain"/>
    <property type="match status" value="1"/>
</dbReference>
<dbReference type="PROSITE" id="PS50111">
    <property type="entry name" value="CHEMOTAXIS_TRANSDUC_2"/>
    <property type="match status" value="1"/>
</dbReference>
<dbReference type="RefSeq" id="WP_349588585.1">
    <property type="nucleotide sequence ID" value="NZ_JBEFLD010000006.1"/>
</dbReference>